<dbReference type="Pfam" id="PF00497">
    <property type="entry name" value="SBP_bac_3"/>
    <property type="match status" value="1"/>
</dbReference>
<dbReference type="EMBL" id="LANI01000002">
    <property type="protein sequence ID" value="KKJ78181.1"/>
    <property type="molecule type" value="Genomic_DNA"/>
</dbReference>
<dbReference type="AlphaFoldDB" id="A0A0M2R967"/>
<keyword evidence="1" id="KW-0732">Signal</keyword>
<dbReference type="OrthoDB" id="6192933at2"/>
<dbReference type="SMART" id="SM00062">
    <property type="entry name" value="PBPb"/>
    <property type="match status" value="1"/>
</dbReference>
<keyword evidence="4" id="KW-1185">Reference proteome</keyword>
<dbReference type="RefSeq" id="WP_046502441.1">
    <property type="nucleotide sequence ID" value="NZ_LANI01000002.1"/>
</dbReference>
<evidence type="ECO:0000259" key="2">
    <source>
        <dbReference type="SMART" id="SM00062"/>
    </source>
</evidence>
<proteinExistence type="predicted"/>
<dbReference type="Gene3D" id="3.40.190.10">
    <property type="entry name" value="Periplasmic binding protein-like II"/>
    <property type="match status" value="2"/>
</dbReference>
<dbReference type="SUPFAM" id="SSF53850">
    <property type="entry name" value="Periplasmic binding protein-like II"/>
    <property type="match status" value="1"/>
</dbReference>
<organism evidence="3 4">
    <name type="scientific">Kiloniella litopenaei</name>
    <dbReference type="NCBI Taxonomy" id="1549748"/>
    <lineage>
        <taxon>Bacteria</taxon>
        <taxon>Pseudomonadati</taxon>
        <taxon>Pseudomonadota</taxon>
        <taxon>Alphaproteobacteria</taxon>
        <taxon>Rhodospirillales</taxon>
        <taxon>Kiloniellaceae</taxon>
        <taxon>Kiloniella</taxon>
    </lineage>
</organism>
<dbReference type="PANTHER" id="PTHR35936">
    <property type="entry name" value="MEMBRANE-BOUND LYTIC MUREIN TRANSGLYCOSYLASE F"/>
    <property type="match status" value="1"/>
</dbReference>
<evidence type="ECO:0000313" key="3">
    <source>
        <dbReference type="EMBL" id="KKJ78181.1"/>
    </source>
</evidence>
<evidence type="ECO:0000256" key="1">
    <source>
        <dbReference type="ARBA" id="ARBA00022729"/>
    </source>
</evidence>
<name>A0A0M2R967_9PROT</name>
<reference evidence="3 4" key="1">
    <citation type="submission" date="2015-03" db="EMBL/GenBank/DDBJ databases">
        <title>Genome sequence of Kiloniella sp. P1-1, isolated from the gut microflora of Pacific white shrimp, Penaeus vannamei.</title>
        <authorList>
            <person name="Shao Z."/>
            <person name="Wang L."/>
            <person name="Li X."/>
        </authorList>
    </citation>
    <scope>NUCLEOTIDE SEQUENCE [LARGE SCALE GENOMIC DNA]</scope>
    <source>
        <strain evidence="3 4">P1-1</strain>
    </source>
</reference>
<evidence type="ECO:0000313" key="4">
    <source>
        <dbReference type="Proteomes" id="UP000034491"/>
    </source>
</evidence>
<protein>
    <recommendedName>
        <fullName evidence="2">Solute-binding protein family 3/N-terminal domain-containing protein</fullName>
    </recommendedName>
</protein>
<sequence>MSFAAPLQVSVFDLPPFGGRDDEGNIVGIIPEILAEIEQETGLSFEKKVVPYKRMYYELETGDSDLAIFFRSAKSETVASSKARIYTLRNIVVGKSGIDLLWYSDLLGYTISVPAGTRYYDKFDDDHRLKKVYVRGFSSAVSQLLADRVDLVAGPEISISYYLHEQKQSPDILGEEFFLSYSSAWVQVSHKSKNITPEIVEKIVAGVKSLHNKGVIEAILRKYKGATS</sequence>
<accession>A0A0M2R967</accession>
<dbReference type="STRING" id="1549748.WH95_02230"/>
<gene>
    <name evidence="3" type="ORF">WH95_02230</name>
</gene>
<dbReference type="InterPro" id="IPR001638">
    <property type="entry name" value="Solute-binding_3/MltF_N"/>
</dbReference>
<dbReference type="Proteomes" id="UP000034491">
    <property type="component" value="Unassembled WGS sequence"/>
</dbReference>
<feature type="domain" description="Solute-binding protein family 3/N-terminal" evidence="2">
    <location>
        <begin position="6"/>
        <end position="227"/>
    </location>
</feature>
<comment type="caution">
    <text evidence="3">The sequence shown here is derived from an EMBL/GenBank/DDBJ whole genome shotgun (WGS) entry which is preliminary data.</text>
</comment>